<name>A0ABQ4XDU2_9ASTR</name>
<evidence type="ECO:0000313" key="1">
    <source>
        <dbReference type="EMBL" id="GJS63446.1"/>
    </source>
</evidence>
<organism evidence="1 2">
    <name type="scientific">Tanacetum coccineum</name>
    <dbReference type="NCBI Taxonomy" id="301880"/>
    <lineage>
        <taxon>Eukaryota</taxon>
        <taxon>Viridiplantae</taxon>
        <taxon>Streptophyta</taxon>
        <taxon>Embryophyta</taxon>
        <taxon>Tracheophyta</taxon>
        <taxon>Spermatophyta</taxon>
        <taxon>Magnoliopsida</taxon>
        <taxon>eudicotyledons</taxon>
        <taxon>Gunneridae</taxon>
        <taxon>Pentapetalae</taxon>
        <taxon>asterids</taxon>
        <taxon>campanulids</taxon>
        <taxon>Asterales</taxon>
        <taxon>Asteraceae</taxon>
        <taxon>Asteroideae</taxon>
        <taxon>Anthemideae</taxon>
        <taxon>Anthemidinae</taxon>
        <taxon>Tanacetum</taxon>
    </lineage>
</organism>
<dbReference type="EMBL" id="BQNB010009432">
    <property type="protein sequence ID" value="GJS63446.1"/>
    <property type="molecule type" value="Genomic_DNA"/>
</dbReference>
<reference evidence="1" key="2">
    <citation type="submission" date="2022-01" db="EMBL/GenBank/DDBJ databases">
        <authorList>
            <person name="Yamashiro T."/>
            <person name="Shiraishi A."/>
            <person name="Satake H."/>
            <person name="Nakayama K."/>
        </authorList>
    </citation>
    <scope>NUCLEOTIDE SEQUENCE</scope>
</reference>
<dbReference type="Proteomes" id="UP001151760">
    <property type="component" value="Unassembled WGS sequence"/>
</dbReference>
<reference evidence="1" key="1">
    <citation type="journal article" date="2022" name="Int. J. Mol. Sci.">
        <title>Draft Genome of Tanacetum Coccineum: Genomic Comparison of Closely Related Tanacetum-Family Plants.</title>
        <authorList>
            <person name="Yamashiro T."/>
            <person name="Shiraishi A."/>
            <person name="Nakayama K."/>
            <person name="Satake H."/>
        </authorList>
    </citation>
    <scope>NUCLEOTIDE SEQUENCE</scope>
</reference>
<sequence>MTTPDPFCIIIEKLKLLNHKIEELKVDFHKLNTNDDRRSYYAEVKSIRSSKIDNNKSYTEPSNRPTNLKDKFEQCLKESDERQEIQNEWKKKIMISTDLSLKNHDFSIKRLEQKVNHLAQLISTHNPKNTLMSKTETFSEKVKRRILEENKEPATTNDKPKQQLQKLVSHEIKELPAHYSATLQNKLLSKEIDPRSFILHCIIRNHSMSNALADLRSSINIMPYSLFKRLGPLE</sequence>
<evidence type="ECO:0000313" key="2">
    <source>
        <dbReference type="Proteomes" id="UP001151760"/>
    </source>
</evidence>
<gene>
    <name evidence="1" type="ORF">Tco_0678010</name>
</gene>
<comment type="caution">
    <text evidence="1">The sequence shown here is derived from an EMBL/GenBank/DDBJ whole genome shotgun (WGS) entry which is preliminary data.</text>
</comment>
<dbReference type="PANTHER" id="PTHR33067">
    <property type="entry name" value="RNA-DIRECTED DNA POLYMERASE-RELATED"/>
    <property type="match status" value="1"/>
</dbReference>
<protein>
    <submittedName>
        <fullName evidence="1">Uncharacterized protein</fullName>
    </submittedName>
</protein>
<accession>A0ABQ4XDU2</accession>
<proteinExistence type="predicted"/>
<keyword evidence="2" id="KW-1185">Reference proteome</keyword>
<dbReference type="PANTHER" id="PTHR33067:SF9">
    <property type="entry name" value="RNA-DIRECTED DNA POLYMERASE"/>
    <property type="match status" value="1"/>
</dbReference>